<evidence type="ECO:0000313" key="4">
    <source>
        <dbReference type="EMBL" id="MBZ6015682.1"/>
    </source>
</evidence>
<evidence type="ECO:0000313" key="5">
    <source>
        <dbReference type="Proteomes" id="UP000705994"/>
    </source>
</evidence>
<comment type="function">
    <text evidence="1">A P subtype restriction enzyme that recognizes the double-stranded unmethylated sequence 5'-GATC-3'.</text>
</comment>
<dbReference type="PIRSF" id="PIRSF016080">
    <property type="entry name" value="Restrict_endonuc_II_DpmII"/>
    <property type="match status" value="1"/>
</dbReference>
<dbReference type="RefSeq" id="WP_010017026.1">
    <property type="nucleotide sequence ID" value="NZ_BPKU01000002.1"/>
</dbReference>
<accession>A0AB35FYT8</accession>
<comment type="similarity">
    <text evidence="1">Belongs to the DpnII type II restriction endonuclease family.</text>
</comment>
<name>A0AB35FYT8_LEUGE</name>
<reference evidence="4 5" key="1">
    <citation type="submission" date="2021-05" db="EMBL/GenBank/DDBJ databases">
        <title>Pangenome of Leuconostoc gelidum warrants species status for Leuconostoc gelidum subsp. gasicomitatum.</title>
        <authorList>
            <person name="Johansson P."/>
            <person name="Sade E."/>
            <person name="Hultman J."/>
            <person name="Auvinen P."/>
            <person name="Bjorkroth J."/>
        </authorList>
    </citation>
    <scope>NUCLEOTIDE SEQUENCE</scope>
    <source>
        <strain evidence="3 5">AMKR21</strain>
        <strain evidence="4">C220d</strain>
    </source>
</reference>
<feature type="domain" description="Restriction endonuclease type II DpnII-like" evidence="2">
    <location>
        <begin position="19"/>
        <end position="299"/>
    </location>
</feature>
<dbReference type="Proteomes" id="UP000727071">
    <property type="component" value="Unassembled WGS sequence"/>
</dbReference>
<keyword evidence="1 4" id="KW-0255">Endonuclease</keyword>
<dbReference type="GO" id="GO:0009036">
    <property type="term" value="F:type II site-specific deoxyribonuclease activity"/>
    <property type="evidence" value="ECO:0007669"/>
    <property type="project" value="UniProtKB-UniRule"/>
</dbReference>
<evidence type="ECO:0000259" key="2">
    <source>
        <dbReference type="Pfam" id="PF04556"/>
    </source>
</evidence>
<dbReference type="GO" id="GO:0009307">
    <property type="term" value="P:DNA restriction-modification system"/>
    <property type="evidence" value="ECO:0007669"/>
    <property type="project" value="UniProtKB-UniRule"/>
</dbReference>
<protein>
    <recommendedName>
        <fullName evidence="1">Type-2 restriction enzyme</fullName>
        <ecNumber evidence="1">3.1.21.4</ecNumber>
    </recommendedName>
</protein>
<evidence type="ECO:0000256" key="1">
    <source>
        <dbReference type="PIRNR" id="PIRNR016080"/>
    </source>
</evidence>
<sequence length="306" mass="35589">MVSKMNVYEYRNLPINQRLEYFVSTLSNIEKFADYWVNFDNVYKNVPQKLAPDLFTLDYLIGKDQMEIESFFHERPYLLMLVPLLLGIRKDKLDQYGNLSVQDIQEKYQLNFNDINTENMSAYFDFLTHSGLMNLLSQGLKKSVFDYSVGVQAGMDSNGRKNRSGKIGEKFLEERLSAIASKNDLKWMGQSTPSKIKKEFDVDIEQIFENRRFDGALYNPRKLKIILFEINLFNASGSKSKSASTEFQTLRDRLAKTNHEFIYITDGEGWLKDKSHLKEALEYIGNVFNVSMVEDGYIESVLDLKR</sequence>
<proteinExistence type="inferred from homology"/>
<dbReference type="Pfam" id="PF04556">
    <property type="entry name" value="DpnII"/>
    <property type="match status" value="1"/>
</dbReference>
<dbReference type="GeneID" id="61037950"/>
<dbReference type="EMBL" id="JAHBFV010000011">
    <property type="protein sequence ID" value="MBZ6015682.1"/>
    <property type="molecule type" value="Genomic_DNA"/>
</dbReference>
<comment type="caution">
    <text evidence="4">The sequence shown here is derived from an EMBL/GenBank/DDBJ whole genome shotgun (WGS) entry which is preliminary data.</text>
</comment>
<dbReference type="EMBL" id="JAHBFX010000009">
    <property type="protein sequence ID" value="MBZ6000512.1"/>
    <property type="molecule type" value="Genomic_DNA"/>
</dbReference>
<evidence type="ECO:0000313" key="6">
    <source>
        <dbReference type="Proteomes" id="UP000727071"/>
    </source>
</evidence>
<evidence type="ECO:0000313" key="3">
    <source>
        <dbReference type="EMBL" id="MBZ6000512.1"/>
    </source>
</evidence>
<dbReference type="Proteomes" id="UP000705994">
    <property type="component" value="Unassembled WGS sequence"/>
</dbReference>
<keyword evidence="1" id="KW-0540">Nuclease</keyword>
<comment type="catalytic activity">
    <reaction evidence="1">
        <text>Endonucleolytic cleavage of DNA to give specific double-stranded fragments with terminal 5'-phosphates.</text>
        <dbReference type="EC" id="3.1.21.4"/>
    </reaction>
</comment>
<dbReference type="GO" id="GO:0003677">
    <property type="term" value="F:DNA binding"/>
    <property type="evidence" value="ECO:0007669"/>
    <property type="project" value="UniProtKB-UniRule"/>
</dbReference>
<keyword evidence="1" id="KW-0378">Hydrolase</keyword>
<dbReference type="EC" id="3.1.21.4" evidence="1"/>
<dbReference type="AlphaFoldDB" id="A0AB35FYT8"/>
<keyword evidence="1" id="KW-0680">Restriction system</keyword>
<organism evidence="4 6">
    <name type="scientific">Leuconostoc gelidum subsp. gelidum</name>
    <dbReference type="NCBI Taxonomy" id="1607839"/>
    <lineage>
        <taxon>Bacteria</taxon>
        <taxon>Bacillati</taxon>
        <taxon>Bacillota</taxon>
        <taxon>Bacilli</taxon>
        <taxon>Lactobacillales</taxon>
        <taxon>Lactobacillaceae</taxon>
        <taxon>Leuconostoc</taxon>
        <taxon>Leuconostoc gelidum group</taxon>
    </lineage>
</organism>
<keyword evidence="5" id="KW-1185">Reference proteome</keyword>
<gene>
    <name evidence="4" type="ORF">KII88_03930</name>
    <name evidence="3" type="ORF">KIJ07_08890</name>
</gene>
<dbReference type="InterPro" id="IPR007637">
    <property type="entry name" value="Restrct_endonuc_II_DpnII-like"/>
</dbReference>
<dbReference type="InterPro" id="IPR021191">
    <property type="entry name" value="Restrct_endonuc_II_DpnII"/>
</dbReference>